<evidence type="ECO:0000313" key="5">
    <source>
        <dbReference type="Proteomes" id="UP000585474"/>
    </source>
</evidence>
<feature type="region of interest" description="Disordered" evidence="1">
    <location>
        <begin position="151"/>
        <end position="355"/>
    </location>
</feature>
<feature type="compositionally biased region" description="Basic residues" evidence="1">
    <location>
        <begin position="195"/>
        <end position="204"/>
    </location>
</feature>
<keyword evidence="2" id="KW-0472">Membrane</keyword>
<protein>
    <recommendedName>
        <fullName evidence="3">Srp40 C-terminal domain-containing protein</fullName>
    </recommendedName>
</protein>
<evidence type="ECO:0000256" key="1">
    <source>
        <dbReference type="SAM" id="MobiDB-lite"/>
    </source>
</evidence>
<feature type="domain" description="Srp40 C-terminal" evidence="3">
    <location>
        <begin position="360"/>
        <end position="404"/>
    </location>
</feature>
<dbReference type="PANTHER" id="PTHR23216:SF1">
    <property type="entry name" value="NUCLEOLAR AND COILED-BODY PHOSPHOPROTEIN 1"/>
    <property type="match status" value="1"/>
</dbReference>
<keyword evidence="2" id="KW-1133">Transmembrane helix</keyword>
<keyword evidence="2" id="KW-0812">Transmembrane</keyword>
<evidence type="ECO:0000256" key="2">
    <source>
        <dbReference type="SAM" id="Phobius"/>
    </source>
</evidence>
<dbReference type="OrthoDB" id="5599646at2759"/>
<dbReference type="Proteomes" id="UP000585474">
    <property type="component" value="Unassembled WGS sequence"/>
</dbReference>
<feature type="compositionally biased region" description="Basic and acidic residues" evidence="1">
    <location>
        <begin position="269"/>
        <end position="279"/>
    </location>
</feature>
<feature type="region of interest" description="Disordered" evidence="1">
    <location>
        <begin position="104"/>
        <end position="127"/>
    </location>
</feature>
<sequence length="464" mass="51230">MFSAENAKADGVNGRGRVVLMHHWARPALLFIWNWVCIVPLVAAAAGPIHGYLLPTLSLLQTSTFQHTRADTKFDCYKDQEVITNGISMKCGDSHHSALGKTIEKKKKKKNDEGDDNAAANQSKTADRIADFAMNSREILANNLPTDSNEVIKEKKKSKKVSDSVHYTEQVSELELKEPTSDTVCESQIDESTKKQKKKKKQKSKSISEPFDGNVEQVKSDSLPAGERGKDSKPSLGDDKIDSDLEVKSQDKKKKSKLSTNSLGDNVEDSMKSELKKESFLTSEDANDKGKKSSKKRKRSTSEKNDGLPSKESKSRKTEPLEETKSCEQLEKVNRNEYSAHKSRRNQHEGSAEPKTVNAFQRVKLDDVEFADERLQDNSYWAKDGSEVGYGAKAQEILGQVRGSNGGLVGMVVECWRRQRVAVVVVVVVLVGGRMVVVEGAMETTVVVVGSNGGGGGILVAWWR</sequence>
<dbReference type="PANTHER" id="PTHR23216">
    <property type="entry name" value="NUCLEOLAR AND COILED-BODY PHOSPHOPROTEIN 1"/>
    <property type="match status" value="1"/>
</dbReference>
<gene>
    <name evidence="4" type="ORF">Acr_29g0010470</name>
</gene>
<dbReference type="Pfam" id="PF05022">
    <property type="entry name" value="SRP40_C"/>
    <property type="match status" value="1"/>
</dbReference>
<accession>A0A7J0HFY3</accession>
<feature type="compositionally biased region" description="Basic and acidic residues" evidence="1">
    <location>
        <begin position="300"/>
        <end position="352"/>
    </location>
</feature>
<dbReference type="EMBL" id="BJWL01000029">
    <property type="protein sequence ID" value="GFZ21885.1"/>
    <property type="molecule type" value="Genomic_DNA"/>
</dbReference>
<comment type="caution">
    <text evidence="4">The sequence shown here is derived from an EMBL/GenBank/DDBJ whole genome shotgun (WGS) entry which is preliminary data.</text>
</comment>
<keyword evidence="5" id="KW-1185">Reference proteome</keyword>
<feature type="transmembrane region" description="Helical" evidence="2">
    <location>
        <begin position="30"/>
        <end position="54"/>
    </location>
</feature>
<dbReference type="GO" id="GO:0005730">
    <property type="term" value="C:nucleolus"/>
    <property type="evidence" value="ECO:0007669"/>
    <property type="project" value="InterPro"/>
</dbReference>
<dbReference type="InterPro" id="IPR007718">
    <property type="entry name" value="Srp40_C"/>
</dbReference>
<evidence type="ECO:0000313" key="4">
    <source>
        <dbReference type="EMBL" id="GFZ21885.1"/>
    </source>
</evidence>
<proteinExistence type="predicted"/>
<reference evidence="4 5" key="1">
    <citation type="submission" date="2019-07" db="EMBL/GenBank/DDBJ databases">
        <title>De Novo Assembly of kiwifruit Actinidia rufa.</title>
        <authorList>
            <person name="Sugita-Konishi S."/>
            <person name="Sato K."/>
            <person name="Mori E."/>
            <person name="Abe Y."/>
            <person name="Kisaki G."/>
            <person name="Hamano K."/>
            <person name="Suezawa K."/>
            <person name="Otani M."/>
            <person name="Fukuda T."/>
            <person name="Manabe T."/>
            <person name="Gomi K."/>
            <person name="Tabuchi M."/>
            <person name="Akimitsu K."/>
            <person name="Kataoka I."/>
        </authorList>
    </citation>
    <scope>NUCLEOTIDE SEQUENCE [LARGE SCALE GENOMIC DNA]</scope>
    <source>
        <strain evidence="5">cv. Fuchu</strain>
    </source>
</reference>
<organism evidence="4 5">
    <name type="scientific">Actinidia rufa</name>
    <dbReference type="NCBI Taxonomy" id="165716"/>
    <lineage>
        <taxon>Eukaryota</taxon>
        <taxon>Viridiplantae</taxon>
        <taxon>Streptophyta</taxon>
        <taxon>Embryophyta</taxon>
        <taxon>Tracheophyta</taxon>
        <taxon>Spermatophyta</taxon>
        <taxon>Magnoliopsida</taxon>
        <taxon>eudicotyledons</taxon>
        <taxon>Gunneridae</taxon>
        <taxon>Pentapetalae</taxon>
        <taxon>asterids</taxon>
        <taxon>Ericales</taxon>
        <taxon>Actinidiaceae</taxon>
        <taxon>Actinidia</taxon>
    </lineage>
</organism>
<evidence type="ECO:0000259" key="3">
    <source>
        <dbReference type="Pfam" id="PF05022"/>
    </source>
</evidence>
<name>A0A7J0HFY3_9ERIC</name>
<feature type="compositionally biased region" description="Basic and acidic residues" evidence="1">
    <location>
        <begin position="227"/>
        <end position="250"/>
    </location>
</feature>
<dbReference type="AlphaFoldDB" id="A0A7J0HFY3"/>
<dbReference type="InterPro" id="IPR039191">
    <property type="entry name" value="Nopp140-like"/>
</dbReference>